<sequence>MEPTSAPACPLVSVIIPCYNHGVYLPEAFASVWQQDYPAVEIIVVDDGSTDTTRQVAQAYPGVSYFYQPNQGLSAARNTGIAHSAGQYLLFLDADDWLLPGALATNVQYLQQQPDLAFVSGGHDKVFVTTGVVRPEAQEVRADHYQQLLQGNYIGMHAAVLYQRWAFEELRYDVTLRACEDYDVYLRLARAHPVAHHTQRIAAYRLHGANMSGNIPLMLRTVLAVLQRQAPHLRSPAEHAALARGQAIWRAYYGGELYRKLQTTPGTAAELRLLATLYPKLFLRTILPSNATMLKQLLKKCIPNAGLRLLHQTGIYGGYQPAIGQVALGDFGRLTPFSANFGYSRGGPVDRYYIEQFLQREAPAIRGRVLEIGDNAYTLQFGQGVTQSDVLHIDADSPGATFIGDLSDAPHIPDNLFDCIVLTQTLHLIYEYKQALATCHRLLKPGGTLLLTVPGITPIDAGAWGDTWYWSFTDKALRRLLADTFPSQTLEIGSHGNVFVASAFLYGMGVAEVTPSQLDVYDPQYQVINTVKAVKAPLDARPA</sequence>
<evidence type="ECO:0000313" key="4">
    <source>
        <dbReference type="Proteomes" id="UP001597197"/>
    </source>
</evidence>
<evidence type="ECO:0000259" key="2">
    <source>
        <dbReference type="Pfam" id="PF08241"/>
    </source>
</evidence>
<dbReference type="EC" id="2.4.-.-" evidence="3"/>
<dbReference type="InterPro" id="IPR001173">
    <property type="entry name" value="Glyco_trans_2-like"/>
</dbReference>
<dbReference type="InterPro" id="IPR029044">
    <property type="entry name" value="Nucleotide-diphossugar_trans"/>
</dbReference>
<dbReference type="PANTHER" id="PTHR43685">
    <property type="entry name" value="GLYCOSYLTRANSFERASE"/>
    <property type="match status" value="1"/>
</dbReference>
<dbReference type="InterPro" id="IPR050834">
    <property type="entry name" value="Glycosyltransf_2"/>
</dbReference>
<dbReference type="RefSeq" id="WP_382313492.1">
    <property type="nucleotide sequence ID" value="NZ_JBHUFD010000003.1"/>
</dbReference>
<proteinExistence type="predicted"/>
<dbReference type="SUPFAM" id="SSF53335">
    <property type="entry name" value="S-adenosyl-L-methionine-dependent methyltransferases"/>
    <property type="match status" value="1"/>
</dbReference>
<keyword evidence="4" id="KW-1185">Reference proteome</keyword>
<comment type="caution">
    <text evidence="3">The sequence shown here is derived from an EMBL/GenBank/DDBJ whole genome shotgun (WGS) entry which is preliminary data.</text>
</comment>
<protein>
    <submittedName>
        <fullName evidence="3">Glycosyltransferase</fullName>
        <ecNumber evidence="3">2.4.-.-</ecNumber>
    </submittedName>
</protein>
<reference evidence="4" key="1">
    <citation type="journal article" date="2019" name="Int. J. Syst. Evol. Microbiol.">
        <title>The Global Catalogue of Microorganisms (GCM) 10K type strain sequencing project: providing services to taxonomists for standard genome sequencing and annotation.</title>
        <authorList>
            <consortium name="The Broad Institute Genomics Platform"/>
            <consortium name="The Broad Institute Genome Sequencing Center for Infectious Disease"/>
            <person name="Wu L."/>
            <person name="Ma J."/>
        </authorList>
    </citation>
    <scope>NUCLEOTIDE SEQUENCE [LARGE SCALE GENOMIC DNA]</scope>
    <source>
        <strain evidence="4">CGMCC 1.15795</strain>
    </source>
</reference>
<dbReference type="Pfam" id="PF08241">
    <property type="entry name" value="Methyltransf_11"/>
    <property type="match status" value="1"/>
</dbReference>
<name>A0ABW4QTT1_9BACT</name>
<dbReference type="InterPro" id="IPR029063">
    <property type="entry name" value="SAM-dependent_MTases_sf"/>
</dbReference>
<dbReference type="Gene3D" id="3.90.550.10">
    <property type="entry name" value="Spore Coat Polysaccharide Biosynthesis Protein SpsA, Chain A"/>
    <property type="match status" value="1"/>
</dbReference>
<dbReference type="GO" id="GO:0016757">
    <property type="term" value="F:glycosyltransferase activity"/>
    <property type="evidence" value="ECO:0007669"/>
    <property type="project" value="UniProtKB-KW"/>
</dbReference>
<feature type="domain" description="Methyltransferase type 11" evidence="2">
    <location>
        <begin position="403"/>
        <end position="450"/>
    </location>
</feature>
<organism evidence="3 4">
    <name type="scientific">Hymenobacter bucti</name>
    <dbReference type="NCBI Taxonomy" id="1844114"/>
    <lineage>
        <taxon>Bacteria</taxon>
        <taxon>Pseudomonadati</taxon>
        <taxon>Bacteroidota</taxon>
        <taxon>Cytophagia</taxon>
        <taxon>Cytophagales</taxon>
        <taxon>Hymenobacteraceae</taxon>
        <taxon>Hymenobacter</taxon>
    </lineage>
</organism>
<dbReference type="Proteomes" id="UP001597197">
    <property type="component" value="Unassembled WGS sequence"/>
</dbReference>
<dbReference type="PANTHER" id="PTHR43685:SF11">
    <property type="entry name" value="GLYCOSYLTRANSFERASE TAGX-RELATED"/>
    <property type="match status" value="1"/>
</dbReference>
<dbReference type="EMBL" id="JBHUFD010000003">
    <property type="protein sequence ID" value="MFD1872999.1"/>
    <property type="molecule type" value="Genomic_DNA"/>
</dbReference>
<accession>A0ABW4QTT1</accession>
<dbReference type="SUPFAM" id="SSF53448">
    <property type="entry name" value="Nucleotide-diphospho-sugar transferases"/>
    <property type="match status" value="1"/>
</dbReference>
<gene>
    <name evidence="3" type="ORF">ACFSDX_11205</name>
</gene>
<evidence type="ECO:0000259" key="1">
    <source>
        <dbReference type="Pfam" id="PF00535"/>
    </source>
</evidence>
<dbReference type="Gene3D" id="3.40.50.150">
    <property type="entry name" value="Vaccinia Virus protein VP39"/>
    <property type="match status" value="1"/>
</dbReference>
<keyword evidence="3" id="KW-0808">Transferase</keyword>
<evidence type="ECO:0000313" key="3">
    <source>
        <dbReference type="EMBL" id="MFD1872999.1"/>
    </source>
</evidence>
<dbReference type="CDD" id="cd02440">
    <property type="entry name" value="AdoMet_MTases"/>
    <property type="match status" value="1"/>
</dbReference>
<dbReference type="InterPro" id="IPR013216">
    <property type="entry name" value="Methyltransf_11"/>
</dbReference>
<feature type="domain" description="Glycosyltransferase 2-like" evidence="1">
    <location>
        <begin position="13"/>
        <end position="133"/>
    </location>
</feature>
<dbReference type="Pfam" id="PF00535">
    <property type="entry name" value="Glycos_transf_2"/>
    <property type="match status" value="1"/>
</dbReference>
<keyword evidence="3" id="KW-0328">Glycosyltransferase</keyword>